<evidence type="ECO:0000256" key="1">
    <source>
        <dbReference type="SAM" id="Phobius"/>
    </source>
</evidence>
<dbReference type="GeneID" id="17041666"/>
<dbReference type="KEGG" id="csl:COCSUDRAFT_63200"/>
<evidence type="ECO:0000313" key="3">
    <source>
        <dbReference type="Proteomes" id="UP000007264"/>
    </source>
</evidence>
<sequence length="190" mass="20277">MELAIVLGHSKGPWLMMALAVGTMHVLTAQSHPAAVWAVLAGKVLQLAVLPLALQLPFSQHLAVQAACLTASLMGLPWDCANIMSQVLSQLSHLLQAPLKLQSPAMPPEQACPCVLGFAHTMLGFVLPSIVLYLLEAQERGAFRRLKREGPGRTELGLCLLEVILIPSLLLSLAAVIVWEAAVALAAHLH</sequence>
<comment type="caution">
    <text evidence="2">The sequence shown here is derived from an EMBL/GenBank/DDBJ whole genome shotgun (WGS) entry which is preliminary data.</text>
</comment>
<reference evidence="2 3" key="1">
    <citation type="journal article" date="2012" name="Genome Biol.">
        <title>The genome of the polar eukaryotic microalga coccomyxa subellipsoidea reveals traits of cold adaptation.</title>
        <authorList>
            <person name="Blanc G."/>
            <person name="Agarkova I."/>
            <person name="Grimwood J."/>
            <person name="Kuo A."/>
            <person name="Brueggeman A."/>
            <person name="Dunigan D."/>
            <person name="Gurnon J."/>
            <person name="Ladunga I."/>
            <person name="Lindquist E."/>
            <person name="Lucas S."/>
            <person name="Pangilinan J."/>
            <person name="Proschold T."/>
            <person name="Salamov A."/>
            <person name="Schmutz J."/>
            <person name="Weeks D."/>
            <person name="Yamada T."/>
            <person name="Claverie J.M."/>
            <person name="Grigoriev I."/>
            <person name="Van Etten J."/>
            <person name="Lomsadze A."/>
            <person name="Borodovsky M."/>
        </authorList>
    </citation>
    <scope>NUCLEOTIDE SEQUENCE [LARGE SCALE GENOMIC DNA]</scope>
    <source>
        <strain evidence="2 3">C-169</strain>
    </source>
</reference>
<feature type="transmembrane region" description="Helical" evidence="1">
    <location>
        <begin position="34"/>
        <end position="54"/>
    </location>
</feature>
<keyword evidence="1" id="KW-0472">Membrane</keyword>
<dbReference type="RefSeq" id="XP_005648218.1">
    <property type="nucleotide sequence ID" value="XM_005648161.1"/>
</dbReference>
<organism evidence="2 3">
    <name type="scientific">Coccomyxa subellipsoidea (strain C-169)</name>
    <name type="common">Green microalga</name>
    <dbReference type="NCBI Taxonomy" id="574566"/>
    <lineage>
        <taxon>Eukaryota</taxon>
        <taxon>Viridiplantae</taxon>
        <taxon>Chlorophyta</taxon>
        <taxon>core chlorophytes</taxon>
        <taxon>Trebouxiophyceae</taxon>
        <taxon>Trebouxiophyceae incertae sedis</taxon>
        <taxon>Coccomyxaceae</taxon>
        <taxon>Coccomyxa</taxon>
        <taxon>Coccomyxa subellipsoidea</taxon>
    </lineage>
</organism>
<dbReference type="AlphaFoldDB" id="I0YZ55"/>
<accession>I0YZ55</accession>
<keyword evidence="1" id="KW-0812">Transmembrane</keyword>
<feature type="transmembrane region" description="Helical" evidence="1">
    <location>
        <begin position="156"/>
        <end position="179"/>
    </location>
</feature>
<gene>
    <name evidence="2" type="ORF">COCSUDRAFT_63200</name>
</gene>
<keyword evidence="3" id="KW-1185">Reference proteome</keyword>
<protein>
    <submittedName>
        <fullName evidence="2">Uncharacterized protein</fullName>
    </submittedName>
</protein>
<feature type="transmembrane region" description="Helical" evidence="1">
    <location>
        <begin position="12"/>
        <end position="28"/>
    </location>
</feature>
<keyword evidence="1" id="KW-1133">Transmembrane helix</keyword>
<dbReference type="EMBL" id="AGSI01000007">
    <property type="protein sequence ID" value="EIE23674.1"/>
    <property type="molecule type" value="Genomic_DNA"/>
</dbReference>
<dbReference type="OrthoDB" id="10580553at2759"/>
<dbReference type="Proteomes" id="UP000007264">
    <property type="component" value="Unassembled WGS sequence"/>
</dbReference>
<name>I0YZ55_COCSC</name>
<feature type="transmembrane region" description="Helical" evidence="1">
    <location>
        <begin position="115"/>
        <end position="135"/>
    </location>
</feature>
<evidence type="ECO:0000313" key="2">
    <source>
        <dbReference type="EMBL" id="EIE23674.1"/>
    </source>
</evidence>
<proteinExistence type="predicted"/>